<dbReference type="SUPFAM" id="SSF53613">
    <property type="entry name" value="Ribokinase-like"/>
    <property type="match status" value="1"/>
</dbReference>
<keyword evidence="2 4" id="KW-0418">Kinase</keyword>
<evidence type="ECO:0000313" key="4">
    <source>
        <dbReference type="EMBL" id="AMB99321.1"/>
    </source>
</evidence>
<dbReference type="Pfam" id="PF00294">
    <property type="entry name" value="PfkB"/>
    <property type="match status" value="1"/>
</dbReference>
<gene>
    <name evidence="4" type="ORF">AWM75_04580</name>
</gene>
<evidence type="ECO:0000256" key="2">
    <source>
        <dbReference type="ARBA" id="ARBA00022777"/>
    </source>
</evidence>
<dbReference type="CDD" id="cd01941">
    <property type="entry name" value="YeiC_kinase_like"/>
    <property type="match status" value="1"/>
</dbReference>
<dbReference type="STRING" id="128944.AWM75_04580"/>
<proteinExistence type="predicted"/>
<dbReference type="AlphaFoldDB" id="A0A109RH31"/>
<dbReference type="InterPro" id="IPR029056">
    <property type="entry name" value="Ribokinase-like"/>
</dbReference>
<dbReference type="OrthoDB" id="9806249at2"/>
<dbReference type="Proteomes" id="UP000062260">
    <property type="component" value="Chromosome"/>
</dbReference>
<accession>A0A109RH31</accession>
<reference evidence="4 5" key="1">
    <citation type="journal article" date="2016" name="Genome Announc.">
        <title>Complete Genome Sequences of Aerococcus christensenii CCUG 28831T, Aerococcus sanguinicola CCUG 43001T, Aerococcus urinae CCUG 36881T, Aerococcus urinaeequi CCUG 28094T, Aerococcus urinaehominis CCUG 42038 BT, and Aerococcus viridans CCUG 4311T.</title>
        <authorList>
            <person name="Carkaci D."/>
            <person name="Dargis R."/>
            <person name="Nielsen X.C."/>
            <person name="Skovgaard O."/>
            <person name="Fuursted K."/>
            <person name="Christensen J.J."/>
        </authorList>
    </citation>
    <scope>NUCLEOTIDE SEQUENCE [LARGE SCALE GENOMIC DNA]</scope>
    <source>
        <strain evidence="4 5">CCUG42038B</strain>
    </source>
</reference>
<dbReference type="Gene3D" id="3.40.1190.20">
    <property type="match status" value="1"/>
</dbReference>
<evidence type="ECO:0000259" key="3">
    <source>
        <dbReference type="Pfam" id="PF00294"/>
    </source>
</evidence>
<evidence type="ECO:0000313" key="5">
    <source>
        <dbReference type="Proteomes" id="UP000062260"/>
    </source>
</evidence>
<dbReference type="InterPro" id="IPR011611">
    <property type="entry name" value="PfkB_dom"/>
</dbReference>
<dbReference type="EMBL" id="CP014163">
    <property type="protein sequence ID" value="AMB99321.1"/>
    <property type="molecule type" value="Genomic_DNA"/>
</dbReference>
<dbReference type="PANTHER" id="PTHR10584:SF166">
    <property type="entry name" value="RIBOKINASE"/>
    <property type="match status" value="1"/>
</dbReference>
<keyword evidence="1" id="KW-0808">Transferase</keyword>
<dbReference type="PANTHER" id="PTHR10584">
    <property type="entry name" value="SUGAR KINASE"/>
    <property type="match status" value="1"/>
</dbReference>
<feature type="domain" description="Carbohydrate kinase PfkB" evidence="3">
    <location>
        <begin position="6"/>
        <end position="295"/>
    </location>
</feature>
<keyword evidence="5" id="KW-1185">Reference proteome</keyword>
<sequence>MMTDSKYVVVIGGLNMDIAGISGPIYRERDSNIGKVHMSPGGVGRNIAHNLTNLEVETHLITAYGDDNFGQLLKKSCAELNIDLSHAECLPGRRSSVYLYVTDDEGDMVTGVNDMGIVDEITPEFLSDKLDFINGADIVVLDANLKRKTLEWLGDKVTVPIFADPVSVAKAGRFADMLDKIHTIKPNEHEIELYTGIKVTSAEAAKEAAKTLIKLGVQRVFLSLGSQGMVVADRDNDPICVPVITTNVTSANGAGDCAMAAIAWSHTYYSDALPAIEVAQLACAASSLTLQTEASVSDKLNIRDLVKHAQNYQQ</sequence>
<reference evidence="5" key="2">
    <citation type="submission" date="2016-01" db="EMBL/GenBank/DDBJ databases">
        <title>Six Aerococcus type strain genome sequencing and assembly using PacBio and Illumina Hiseq.</title>
        <authorList>
            <person name="Carkaci D."/>
            <person name="Dargis R."/>
            <person name="Nielsen X.C."/>
            <person name="Skovgaard O."/>
            <person name="Fuursted K."/>
            <person name="Christensen J.J."/>
        </authorList>
    </citation>
    <scope>NUCLEOTIDE SEQUENCE [LARGE SCALE GENOMIC DNA]</scope>
    <source>
        <strain evidence="5">CCUG42038B</strain>
    </source>
</reference>
<dbReference type="KEGG" id="auh:AWM75_04580"/>
<organism evidence="4 5">
    <name type="scientific">Aerococcus urinaehominis</name>
    <dbReference type="NCBI Taxonomy" id="128944"/>
    <lineage>
        <taxon>Bacteria</taxon>
        <taxon>Bacillati</taxon>
        <taxon>Bacillota</taxon>
        <taxon>Bacilli</taxon>
        <taxon>Lactobacillales</taxon>
        <taxon>Aerococcaceae</taxon>
        <taxon>Aerococcus</taxon>
    </lineage>
</organism>
<name>A0A109RH31_9LACT</name>
<protein>
    <submittedName>
        <fullName evidence="4">Carbohydrate kinase</fullName>
    </submittedName>
</protein>
<evidence type="ECO:0000256" key="1">
    <source>
        <dbReference type="ARBA" id="ARBA00022679"/>
    </source>
</evidence>
<dbReference type="GO" id="GO:0016301">
    <property type="term" value="F:kinase activity"/>
    <property type="evidence" value="ECO:0007669"/>
    <property type="project" value="UniProtKB-KW"/>
</dbReference>